<keyword evidence="5" id="KW-0812">Transmembrane</keyword>
<keyword evidence="2 4" id="KW-0807">Transducer</keyword>
<dbReference type="InterPro" id="IPR004090">
    <property type="entry name" value="Chemotax_Me-accpt_rcpt"/>
</dbReference>
<evidence type="ECO:0000256" key="2">
    <source>
        <dbReference type="ARBA" id="ARBA00023224"/>
    </source>
</evidence>
<dbReference type="SMART" id="SM00283">
    <property type="entry name" value="MA"/>
    <property type="match status" value="1"/>
</dbReference>
<comment type="similarity">
    <text evidence="3">Belongs to the methyl-accepting chemotaxis (MCP) protein family.</text>
</comment>
<dbReference type="CDD" id="cd06225">
    <property type="entry name" value="HAMP"/>
    <property type="match status" value="1"/>
</dbReference>
<gene>
    <name evidence="8" type="ORF">ABUE30_16290</name>
</gene>
<dbReference type="CDD" id="cd11386">
    <property type="entry name" value="MCP_signal"/>
    <property type="match status" value="1"/>
</dbReference>
<evidence type="ECO:0000256" key="1">
    <source>
        <dbReference type="ARBA" id="ARBA00004370"/>
    </source>
</evidence>
<sequence>MQRFFENISMGSKLALGFGMVLMLTIIVSGTGLYGVTLLVEQSHSLQTFDKIGNQIPDLRESRQNFFNSHKESEAEIVLTKLKNYKAMLGSNRALLGKNGYQNIFQQVENYQTAFQGLHEQINKADAVHKNLNQNLEQIVAIFPELMQEFASVNDLKSVLDVNKTERIFALMDAKLRSEGVANQPLSIAMAQSQIAQIQANISSLKASNSIVSTQLEQLHSLMAAYLQSAEQYAQLMQKALTHQQSFKQIATKMDKTLFAQLDKKRQEQQVTSSHISALMLIVSLIAIVLGTFFGWMIRHLTVKPMTKVVALANSFAAGHLLKVDSVTRKDELGQLLNLFAKLSHNLRHMIGDIIAGVEDLTSSVEQLSNTAERNTEKMTHQHQETDQVATAINEMAATVHEVANHAESTAQTVTETEHKVGLGNEMVVGAVALIQRLAKDLSETTDAMEELKQDSDRVGTILKVIKDVADQTNLLALNAAIEAARAGEAGRGFAVVADEVRNLASRTQQSAKEIDDIINSLQGRADRSLSMIVTSRDLSTDNAEKAQGVQIIFSEISQSMAHLQDMSLQIATAAEEQSNVSEEINQRVISVRDLADETTDALAESKQAIVGLNQLSVSMKKMTDRFKLN</sequence>
<dbReference type="Pfam" id="PF00672">
    <property type="entry name" value="HAMP"/>
    <property type="match status" value="1"/>
</dbReference>
<dbReference type="SMART" id="SM00304">
    <property type="entry name" value="HAMP"/>
    <property type="match status" value="2"/>
</dbReference>
<dbReference type="PRINTS" id="PR00260">
    <property type="entry name" value="CHEMTRNSDUCR"/>
</dbReference>
<dbReference type="PROSITE" id="PS50111">
    <property type="entry name" value="CHEMOTAXIS_TRANSDUC_2"/>
    <property type="match status" value="1"/>
</dbReference>
<dbReference type="SMART" id="SM01358">
    <property type="entry name" value="HBM"/>
    <property type="match status" value="1"/>
</dbReference>
<feature type="domain" description="HAMP" evidence="7">
    <location>
        <begin position="300"/>
        <end position="352"/>
    </location>
</feature>
<comment type="caution">
    <text evidence="8">The sequence shown here is derived from an EMBL/GenBank/DDBJ whole genome shotgun (WGS) entry which is preliminary data.</text>
</comment>
<evidence type="ECO:0000313" key="8">
    <source>
        <dbReference type="EMBL" id="MFM2486592.1"/>
    </source>
</evidence>
<dbReference type="Pfam" id="PF00015">
    <property type="entry name" value="MCPsignal"/>
    <property type="match status" value="1"/>
</dbReference>
<accession>A0ABW9GAQ5</accession>
<protein>
    <submittedName>
        <fullName evidence="8">Methyl-accepting chemotaxis protein</fullName>
    </submittedName>
</protein>
<feature type="domain" description="Methyl-accepting transducer" evidence="6">
    <location>
        <begin position="357"/>
        <end position="593"/>
    </location>
</feature>
<proteinExistence type="inferred from homology"/>
<dbReference type="InterPro" id="IPR004089">
    <property type="entry name" value="MCPsignal_dom"/>
</dbReference>
<feature type="transmembrane region" description="Helical" evidence="5">
    <location>
        <begin position="276"/>
        <end position="298"/>
    </location>
</feature>
<organism evidence="8 9">
    <name type="scientific">Celerinatantimonas yamalensis</name>
    <dbReference type="NCBI Taxonomy" id="559956"/>
    <lineage>
        <taxon>Bacteria</taxon>
        <taxon>Pseudomonadati</taxon>
        <taxon>Pseudomonadota</taxon>
        <taxon>Gammaproteobacteria</taxon>
        <taxon>Celerinatantimonadaceae</taxon>
        <taxon>Celerinatantimonas</taxon>
    </lineage>
</organism>
<dbReference type="Gene3D" id="1.10.287.950">
    <property type="entry name" value="Methyl-accepting chemotaxis protein"/>
    <property type="match status" value="1"/>
</dbReference>
<keyword evidence="9" id="KW-1185">Reference proteome</keyword>
<dbReference type="InterPro" id="IPR003660">
    <property type="entry name" value="HAMP_dom"/>
</dbReference>
<comment type="subcellular location">
    <subcellularLocation>
        <location evidence="1">Membrane</location>
    </subcellularLocation>
</comment>
<keyword evidence="5" id="KW-1133">Transmembrane helix</keyword>
<evidence type="ECO:0000259" key="6">
    <source>
        <dbReference type="PROSITE" id="PS50111"/>
    </source>
</evidence>
<evidence type="ECO:0000259" key="7">
    <source>
        <dbReference type="PROSITE" id="PS50885"/>
    </source>
</evidence>
<dbReference type="SUPFAM" id="SSF58104">
    <property type="entry name" value="Methyl-accepting chemotaxis protein (MCP) signaling domain"/>
    <property type="match status" value="1"/>
</dbReference>
<dbReference type="PROSITE" id="PS50885">
    <property type="entry name" value="HAMP"/>
    <property type="match status" value="1"/>
</dbReference>
<evidence type="ECO:0000256" key="4">
    <source>
        <dbReference type="PROSITE-ProRule" id="PRU00284"/>
    </source>
</evidence>
<dbReference type="Proteomes" id="UP001629953">
    <property type="component" value="Unassembled WGS sequence"/>
</dbReference>
<dbReference type="RefSeq" id="WP_408624895.1">
    <property type="nucleotide sequence ID" value="NZ_JBEQCT010000009.1"/>
</dbReference>
<feature type="transmembrane region" description="Helical" evidence="5">
    <location>
        <begin position="12"/>
        <end position="36"/>
    </location>
</feature>
<dbReference type="EMBL" id="JBEQCT010000009">
    <property type="protein sequence ID" value="MFM2486592.1"/>
    <property type="molecule type" value="Genomic_DNA"/>
</dbReference>
<evidence type="ECO:0000256" key="5">
    <source>
        <dbReference type="SAM" id="Phobius"/>
    </source>
</evidence>
<evidence type="ECO:0000313" key="9">
    <source>
        <dbReference type="Proteomes" id="UP001629953"/>
    </source>
</evidence>
<keyword evidence="5" id="KW-0472">Membrane</keyword>
<dbReference type="PANTHER" id="PTHR32089">
    <property type="entry name" value="METHYL-ACCEPTING CHEMOTAXIS PROTEIN MCPB"/>
    <property type="match status" value="1"/>
</dbReference>
<reference evidence="8 9" key="1">
    <citation type="journal article" date="2013" name="Int. J. Syst. Evol. Microbiol.">
        <title>Celerinatantimonas yamalensis sp. nov., a cold-adapted diazotrophic bacterium from a cold permafrost brine.</title>
        <authorList>
            <person name="Shcherbakova V."/>
            <person name="Chuvilskaya N."/>
            <person name="Rivkina E."/>
            <person name="Demidov N."/>
            <person name="Uchaeva V."/>
            <person name="Suetin S."/>
            <person name="Suzina N."/>
            <person name="Gilichinsky D."/>
        </authorList>
    </citation>
    <scope>NUCLEOTIDE SEQUENCE [LARGE SCALE GENOMIC DNA]</scope>
    <source>
        <strain evidence="8 9">C7</strain>
    </source>
</reference>
<dbReference type="PANTHER" id="PTHR32089:SF120">
    <property type="entry name" value="METHYL-ACCEPTING CHEMOTAXIS PROTEIN TLPQ"/>
    <property type="match status" value="1"/>
</dbReference>
<name>A0ABW9GAQ5_9GAMM</name>
<evidence type="ECO:0000256" key="3">
    <source>
        <dbReference type="ARBA" id="ARBA00029447"/>
    </source>
</evidence>
<dbReference type="InterPro" id="IPR032255">
    <property type="entry name" value="HBM"/>
</dbReference>